<proteinExistence type="inferred from homology"/>
<evidence type="ECO:0000256" key="6">
    <source>
        <dbReference type="SAM" id="MobiDB-lite"/>
    </source>
</evidence>
<name>A0A518N7P9_9GAMM</name>
<feature type="active site" description="Charge relay system" evidence="5">
    <location>
        <position position="361"/>
    </location>
</feature>
<dbReference type="GO" id="GO:0006508">
    <property type="term" value="P:proteolysis"/>
    <property type="evidence" value="ECO:0007669"/>
    <property type="project" value="UniProtKB-KW"/>
</dbReference>
<evidence type="ECO:0000256" key="5">
    <source>
        <dbReference type="PROSITE-ProRule" id="PRU01240"/>
    </source>
</evidence>
<dbReference type="PANTHER" id="PTHR43806">
    <property type="entry name" value="PEPTIDASE S8"/>
    <property type="match status" value="1"/>
</dbReference>
<dbReference type="InterPro" id="IPR050131">
    <property type="entry name" value="Peptidase_S8_subtilisin-like"/>
</dbReference>
<dbReference type="PANTHER" id="PTHR43806:SF11">
    <property type="entry name" value="CEREVISIN-RELATED"/>
    <property type="match status" value="1"/>
</dbReference>
<dbReference type="CDD" id="cd05561">
    <property type="entry name" value="Peptidases_S8_4"/>
    <property type="match status" value="1"/>
</dbReference>
<keyword evidence="2 5" id="KW-0645">Protease</keyword>
<keyword evidence="4 5" id="KW-0720">Serine protease</keyword>
<dbReference type="InterPro" id="IPR000209">
    <property type="entry name" value="Peptidase_S8/S53_dom"/>
</dbReference>
<comment type="similarity">
    <text evidence="1 5">Belongs to the peptidase S8 family.</text>
</comment>
<dbReference type="GO" id="GO:0004252">
    <property type="term" value="F:serine-type endopeptidase activity"/>
    <property type="evidence" value="ECO:0007669"/>
    <property type="project" value="UniProtKB-UniRule"/>
</dbReference>
<dbReference type="AlphaFoldDB" id="A0A518N7P9"/>
<dbReference type="PROSITE" id="PS51892">
    <property type="entry name" value="SUBTILASE"/>
    <property type="match status" value="1"/>
</dbReference>
<feature type="region of interest" description="Disordered" evidence="6">
    <location>
        <begin position="396"/>
        <end position="424"/>
    </location>
</feature>
<feature type="active site" description="Charge relay system" evidence="5">
    <location>
        <position position="181"/>
    </location>
</feature>
<dbReference type="EMBL" id="CP042218">
    <property type="protein sequence ID" value="QDW67946.1"/>
    <property type="molecule type" value="Genomic_DNA"/>
</dbReference>
<dbReference type="Gene3D" id="3.40.50.200">
    <property type="entry name" value="Peptidase S8/S53 domain"/>
    <property type="match status" value="1"/>
</dbReference>
<gene>
    <name evidence="8" type="ORF">FPZ22_10970</name>
</gene>
<evidence type="ECO:0000313" key="8">
    <source>
        <dbReference type="EMBL" id="QDW67946.1"/>
    </source>
</evidence>
<keyword evidence="9" id="KW-1185">Reference proteome</keyword>
<dbReference type="PROSITE" id="PS00136">
    <property type="entry name" value="SUBTILASE_ASP"/>
    <property type="match status" value="1"/>
</dbReference>
<protein>
    <submittedName>
        <fullName evidence="8">S8 family serine peptidase</fullName>
    </submittedName>
</protein>
<dbReference type="PRINTS" id="PR00723">
    <property type="entry name" value="SUBTILISIN"/>
</dbReference>
<feature type="active site" description="Charge relay system" evidence="5">
    <location>
        <position position="210"/>
    </location>
</feature>
<accession>A0A518N7P9</accession>
<dbReference type="SUPFAM" id="SSF52743">
    <property type="entry name" value="Subtilisin-like"/>
    <property type="match status" value="1"/>
</dbReference>
<keyword evidence="3 5" id="KW-0378">Hydrolase</keyword>
<sequence>MASAQRAPPVERVRQALPVPARVHELPSRRPDVLPLPQAAVDNAANGVVRSAPTRLEFRRLVRAHRNVIDTDRTGAPVVRSEIVAIDPSAGSLQRAQSAGFTIARESVLDELGVRVVVLRARDGVGTRAALRRIQRLDPDGQYEYNHLYLGSASSGGGGQAPVSSTVARAAGTPGRIGLVDSGVDGSHPALAGVQLHTWGCGGRRRPDHHGTAVASLLAGDTGTGTIPAQAMLFAADIYCGQPAGGTATGLAEAMAWLAGERVGVINLSLVGPHNRLLERVVRAMHGRGHVLVAAVGNDGPAAPPLYPAAYPEVIGVTAVDARLNVLPEAGRGPQVDFAAPGADLRVAMPGGGWTAARGTSFAAPIVARLAAQLMPAASGGRNDAVRSALAEQARNLGSPGRDNTFGHGLLGTVPGVAQADAPQ</sequence>
<organism evidence="8 9">
    <name type="scientific">Luteimonas granuli</name>
    <dbReference type="NCBI Taxonomy" id="1176533"/>
    <lineage>
        <taxon>Bacteria</taxon>
        <taxon>Pseudomonadati</taxon>
        <taxon>Pseudomonadota</taxon>
        <taxon>Gammaproteobacteria</taxon>
        <taxon>Lysobacterales</taxon>
        <taxon>Lysobacteraceae</taxon>
        <taxon>Luteimonas</taxon>
    </lineage>
</organism>
<evidence type="ECO:0000259" key="7">
    <source>
        <dbReference type="Pfam" id="PF00082"/>
    </source>
</evidence>
<reference evidence="8 9" key="1">
    <citation type="submission" date="2019-07" db="EMBL/GenBank/DDBJ databases">
        <title>Full genome sequence of Luteimonas sp. Gr-4.</title>
        <authorList>
            <person name="Im W.-T."/>
        </authorList>
    </citation>
    <scope>NUCLEOTIDE SEQUENCE [LARGE SCALE GENOMIC DNA]</scope>
    <source>
        <strain evidence="8 9">Gr-4</strain>
    </source>
</reference>
<evidence type="ECO:0000256" key="3">
    <source>
        <dbReference type="ARBA" id="ARBA00022801"/>
    </source>
</evidence>
<dbReference type="KEGG" id="lug:FPZ22_10970"/>
<evidence type="ECO:0000256" key="1">
    <source>
        <dbReference type="ARBA" id="ARBA00011073"/>
    </source>
</evidence>
<evidence type="ECO:0000313" key="9">
    <source>
        <dbReference type="Proteomes" id="UP000316584"/>
    </source>
</evidence>
<dbReference type="InterPro" id="IPR015500">
    <property type="entry name" value="Peptidase_S8_subtilisin-rel"/>
</dbReference>
<feature type="domain" description="Peptidase S8/S53" evidence="7">
    <location>
        <begin position="177"/>
        <end position="409"/>
    </location>
</feature>
<dbReference type="Proteomes" id="UP000316584">
    <property type="component" value="Chromosome"/>
</dbReference>
<evidence type="ECO:0000256" key="4">
    <source>
        <dbReference type="ARBA" id="ARBA00022825"/>
    </source>
</evidence>
<dbReference type="InterPro" id="IPR023827">
    <property type="entry name" value="Peptidase_S8_Asp-AS"/>
</dbReference>
<dbReference type="OrthoDB" id="5405281at2"/>
<dbReference type="InterPro" id="IPR036852">
    <property type="entry name" value="Peptidase_S8/S53_dom_sf"/>
</dbReference>
<evidence type="ECO:0000256" key="2">
    <source>
        <dbReference type="ARBA" id="ARBA00022670"/>
    </source>
</evidence>
<dbReference type="Pfam" id="PF00082">
    <property type="entry name" value="Peptidase_S8"/>
    <property type="match status" value="1"/>
</dbReference>